<keyword evidence="6" id="KW-0443">Lipid metabolism</keyword>
<evidence type="ECO:0000256" key="5">
    <source>
        <dbReference type="ARBA" id="ARBA00022989"/>
    </source>
</evidence>
<protein>
    <recommendedName>
        <fullName evidence="10">Phospholipid/glycerol acyltransferase domain-containing protein</fullName>
    </recommendedName>
</protein>
<evidence type="ECO:0000256" key="2">
    <source>
        <dbReference type="ARBA" id="ARBA00008655"/>
    </source>
</evidence>
<dbReference type="GO" id="GO:0016020">
    <property type="term" value="C:membrane"/>
    <property type="evidence" value="ECO:0007669"/>
    <property type="project" value="UniProtKB-SubCell"/>
</dbReference>
<keyword evidence="3" id="KW-0808">Transferase</keyword>
<feature type="transmembrane region" description="Helical" evidence="9">
    <location>
        <begin position="99"/>
        <end position="121"/>
    </location>
</feature>
<dbReference type="AlphaFoldDB" id="A0A9P6QH65"/>
<dbReference type="InterPro" id="IPR002123">
    <property type="entry name" value="Plipid/glycerol_acylTrfase"/>
</dbReference>
<evidence type="ECO:0000259" key="10">
    <source>
        <dbReference type="Pfam" id="PF01553"/>
    </source>
</evidence>
<dbReference type="GO" id="GO:0016746">
    <property type="term" value="F:acyltransferase activity"/>
    <property type="evidence" value="ECO:0007669"/>
    <property type="project" value="UniProtKB-KW"/>
</dbReference>
<evidence type="ECO:0000256" key="6">
    <source>
        <dbReference type="ARBA" id="ARBA00023098"/>
    </source>
</evidence>
<evidence type="ECO:0000256" key="3">
    <source>
        <dbReference type="ARBA" id="ARBA00022679"/>
    </source>
</evidence>
<reference evidence="11" key="1">
    <citation type="journal article" date="2020" name="Fungal Divers.">
        <title>Resolving the Mortierellaceae phylogeny through synthesis of multi-gene phylogenetics and phylogenomics.</title>
        <authorList>
            <person name="Vandepol N."/>
            <person name="Liber J."/>
            <person name="Desiro A."/>
            <person name="Na H."/>
            <person name="Kennedy M."/>
            <person name="Barry K."/>
            <person name="Grigoriev I.V."/>
            <person name="Miller A.N."/>
            <person name="O'Donnell K."/>
            <person name="Stajich J.E."/>
            <person name="Bonito G."/>
        </authorList>
    </citation>
    <scope>NUCLEOTIDE SEQUENCE</scope>
    <source>
        <strain evidence="11">KOD948</strain>
    </source>
</reference>
<sequence>MWANTIFFTKYHSTTSWRNSRAGGQVIFDQGTGIQPFLPPVPANADHSPLQKAFTLVLIIVKPIAGALKLILVSIVALVLILLQTLGLVLSPLPPLHRIYSRLISAILLRVILVLLGFFWIRHEVVTLKRGRGSGASKAQSSSRKQATSGELIVCNWSSYIDVLYLAFRYNPVFTQIYSETLTVRQVSLWEALCQSGSYPDLSPPEGVETLPLMDFVKAMYKKGAGPVVIFPEGTTTNNRAILKFIPIFKDCSVPETSVDISIVALKYDYSKFAPTFTIGLDNSYRLGHLFRTCAQFYNTLSVKSLASDESPSSAYFSAMDGLASTTSGAALGVVEPVEEDALGGVIINLMGRMTRFRKLGLNVKDKADFLDYFILRNNGISRTKKTVVTSKTSTTTSATAARSKRR</sequence>
<dbReference type="Pfam" id="PF01553">
    <property type="entry name" value="Acyltransferase"/>
    <property type="match status" value="1"/>
</dbReference>
<feature type="domain" description="Phospholipid/glycerol acyltransferase" evidence="10">
    <location>
        <begin position="146"/>
        <end position="245"/>
    </location>
</feature>
<evidence type="ECO:0000256" key="7">
    <source>
        <dbReference type="ARBA" id="ARBA00023136"/>
    </source>
</evidence>
<evidence type="ECO:0000313" key="12">
    <source>
        <dbReference type="Proteomes" id="UP000726737"/>
    </source>
</evidence>
<keyword evidence="12" id="KW-1185">Reference proteome</keyword>
<dbReference type="Proteomes" id="UP000726737">
    <property type="component" value="Unassembled WGS sequence"/>
</dbReference>
<keyword evidence="8" id="KW-0012">Acyltransferase</keyword>
<accession>A0A9P6QH65</accession>
<dbReference type="PANTHER" id="PTHR23063:SF60">
    <property type="entry name" value="LYSOPHOSPHATIDIC ACID:OLEOYL-COA ACYLTRANSFERASE 1"/>
    <property type="match status" value="1"/>
</dbReference>
<dbReference type="SUPFAM" id="SSF69593">
    <property type="entry name" value="Glycerol-3-phosphate (1)-acyltransferase"/>
    <property type="match status" value="1"/>
</dbReference>
<dbReference type="GO" id="GO:0006629">
    <property type="term" value="P:lipid metabolic process"/>
    <property type="evidence" value="ECO:0007669"/>
    <property type="project" value="UniProtKB-KW"/>
</dbReference>
<evidence type="ECO:0000256" key="9">
    <source>
        <dbReference type="SAM" id="Phobius"/>
    </source>
</evidence>
<evidence type="ECO:0000256" key="1">
    <source>
        <dbReference type="ARBA" id="ARBA00004370"/>
    </source>
</evidence>
<organism evidence="11 12">
    <name type="scientific">Mortierella polycephala</name>
    <dbReference type="NCBI Taxonomy" id="41804"/>
    <lineage>
        <taxon>Eukaryota</taxon>
        <taxon>Fungi</taxon>
        <taxon>Fungi incertae sedis</taxon>
        <taxon>Mucoromycota</taxon>
        <taxon>Mortierellomycotina</taxon>
        <taxon>Mortierellomycetes</taxon>
        <taxon>Mortierellales</taxon>
        <taxon>Mortierellaceae</taxon>
        <taxon>Mortierella</taxon>
    </lineage>
</organism>
<evidence type="ECO:0000256" key="8">
    <source>
        <dbReference type="ARBA" id="ARBA00023315"/>
    </source>
</evidence>
<comment type="subcellular location">
    <subcellularLocation>
        <location evidence="1">Membrane</location>
    </subcellularLocation>
</comment>
<gene>
    <name evidence="11" type="ORF">BG011_009147</name>
</gene>
<keyword evidence="7 9" id="KW-0472">Membrane</keyword>
<comment type="similarity">
    <text evidence="2">Belongs to the 1-acyl-sn-glycerol-3-phosphate acyltransferase family.</text>
</comment>
<proteinExistence type="inferred from homology"/>
<name>A0A9P6QH65_9FUNG</name>
<keyword evidence="5 9" id="KW-1133">Transmembrane helix</keyword>
<dbReference type="OrthoDB" id="272512at2759"/>
<dbReference type="PANTHER" id="PTHR23063">
    <property type="entry name" value="PHOSPHOLIPID ACYLTRANSFERASE"/>
    <property type="match status" value="1"/>
</dbReference>
<feature type="transmembrane region" description="Helical" evidence="9">
    <location>
        <begin position="70"/>
        <end position="93"/>
    </location>
</feature>
<keyword evidence="4 9" id="KW-0812">Transmembrane</keyword>
<evidence type="ECO:0000256" key="4">
    <source>
        <dbReference type="ARBA" id="ARBA00022692"/>
    </source>
</evidence>
<dbReference type="EMBL" id="JAAAJA010000008">
    <property type="protein sequence ID" value="KAG0267075.1"/>
    <property type="molecule type" value="Genomic_DNA"/>
</dbReference>
<comment type="caution">
    <text evidence="11">The sequence shown here is derived from an EMBL/GenBank/DDBJ whole genome shotgun (WGS) entry which is preliminary data.</text>
</comment>
<evidence type="ECO:0000313" key="11">
    <source>
        <dbReference type="EMBL" id="KAG0267075.1"/>
    </source>
</evidence>